<sequence>MCVCDEGLLIYRLLFIKVLYAVFAMPLPSQCEFKTEQMHSFNGRTVTSKKRMNVGKASARFRQAWRKHGESS</sequence>
<dbReference type="EMBL" id="GIFC01000885">
    <property type="protein sequence ID" value="MXU82968.1"/>
    <property type="molecule type" value="Transcribed_RNA"/>
</dbReference>
<reference evidence="1" key="1">
    <citation type="submission" date="2019-12" db="EMBL/GenBank/DDBJ databases">
        <title>An insight into the sialome of adult female Ixodes ricinus ticks feeding for 6 days.</title>
        <authorList>
            <person name="Perner J."/>
            <person name="Ribeiro J.M.C."/>
        </authorList>
    </citation>
    <scope>NUCLEOTIDE SEQUENCE</scope>
    <source>
        <strain evidence="1">Semi-engorged</strain>
        <tissue evidence="1">Salivary glands</tissue>
    </source>
</reference>
<proteinExistence type="predicted"/>
<accession>A0A6B0TUM3</accession>
<dbReference type="AlphaFoldDB" id="A0A6B0TUM3"/>
<name>A0A6B0TUM3_IXORI</name>
<protein>
    <submittedName>
        <fullName evidence="1">Putative secreted protein</fullName>
    </submittedName>
</protein>
<organism evidence="1">
    <name type="scientific">Ixodes ricinus</name>
    <name type="common">Common tick</name>
    <name type="synonym">Acarus ricinus</name>
    <dbReference type="NCBI Taxonomy" id="34613"/>
    <lineage>
        <taxon>Eukaryota</taxon>
        <taxon>Metazoa</taxon>
        <taxon>Ecdysozoa</taxon>
        <taxon>Arthropoda</taxon>
        <taxon>Chelicerata</taxon>
        <taxon>Arachnida</taxon>
        <taxon>Acari</taxon>
        <taxon>Parasitiformes</taxon>
        <taxon>Ixodida</taxon>
        <taxon>Ixodoidea</taxon>
        <taxon>Ixodidae</taxon>
        <taxon>Ixodinae</taxon>
        <taxon>Ixodes</taxon>
    </lineage>
</organism>
<evidence type="ECO:0000313" key="1">
    <source>
        <dbReference type="EMBL" id="MXU82968.1"/>
    </source>
</evidence>